<keyword evidence="1" id="KW-0472">Membrane</keyword>
<name>A0A1R4GWQ4_9MICC</name>
<dbReference type="AlphaFoldDB" id="A0A1R4GWQ4"/>
<dbReference type="Proteomes" id="UP000195913">
    <property type="component" value="Unassembled WGS sequence"/>
</dbReference>
<evidence type="ECO:0000313" key="3">
    <source>
        <dbReference type="Proteomes" id="UP000195913"/>
    </source>
</evidence>
<evidence type="ECO:0000256" key="1">
    <source>
        <dbReference type="SAM" id="Phobius"/>
    </source>
</evidence>
<dbReference type="RefSeq" id="WP_087001220.1">
    <property type="nucleotide sequence ID" value="NZ_FUHW01000053.1"/>
</dbReference>
<organism evidence="2 3">
    <name type="scientific">Arthrobacter rhombi</name>
    <dbReference type="NCBI Taxonomy" id="71253"/>
    <lineage>
        <taxon>Bacteria</taxon>
        <taxon>Bacillati</taxon>
        <taxon>Actinomycetota</taxon>
        <taxon>Actinomycetes</taxon>
        <taxon>Micrococcales</taxon>
        <taxon>Micrococcaceae</taxon>
        <taxon>Arthrobacter</taxon>
    </lineage>
</organism>
<dbReference type="EMBL" id="FUHW01000053">
    <property type="protein sequence ID" value="SJM72599.1"/>
    <property type="molecule type" value="Genomic_DNA"/>
</dbReference>
<reference evidence="2 3" key="1">
    <citation type="submission" date="2017-02" db="EMBL/GenBank/DDBJ databases">
        <authorList>
            <person name="Peterson S.W."/>
        </authorList>
    </citation>
    <scope>NUCLEOTIDE SEQUENCE [LARGE SCALE GENOMIC DNA]</scope>
    <source>
        <strain evidence="2 3">B Ar 00.02</strain>
    </source>
</reference>
<feature type="transmembrane region" description="Helical" evidence="1">
    <location>
        <begin position="140"/>
        <end position="157"/>
    </location>
</feature>
<feature type="transmembrane region" description="Helical" evidence="1">
    <location>
        <begin position="49"/>
        <end position="69"/>
    </location>
</feature>
<proteinExistence type="predicted"/>
<sequence>MAVSAHFRGAVVEYRSLRLVRGWLGALAATTLAAASHTVAGGALPEPALLTLILVLSGAVCTALAGRALSLWRTTAAVLISQGIYHAAFGMLGGHHGGDGQHLLSAGGTGAHAGHLITVDPNALLSGAVNPAVHGSSMGLAMWFAHVAAAVLTILVLRKGALAALALMQVLGLAVPRRILRPRHPIVRSAPPRLVRVQVPGLPDLGVPLRALRHRGPPVLPAFAS</sequence>
<gene>
    <name evidence="2" type="ORF">FM101_15425</name>
</gene>
<keyword evidence="1" id="KW-1133">Transmembrane helix</keyword>
<accession>A0A1R4GWQ4</accession>
<keyword evidence="1" id="KW-0812">Transmembrane</keyword>
<feature type="transmembrane region" description="Helical" evidence="1">
    <location>
        <begin position="23"/>
        <end position="43"/>
    </location>
</feature>
<evidence type="ECO:0000313" key="2">
    <source>
        <dbReference type="EMBL" id="SJM72599.1"/>
    </source>
</evidence>
<keyword evidence="3" id="KW-1185">Reference proteome</keyword>
<protein>
    <submittedName>
        <fullName evidence="2">Uncharacterized protein</fullName>
    </submittedName>
</protein>